<dbReference type="Pfam" id="PF09423">
    <property type="entry name" value="PhoD"/>
    <property type="match status" value="1"/>
</dbReference>
<dbReference type="Gene3D" id="2.60.40.380">
    <property type="entry name" value="Purple acid phosphatase-like, N-terminal"/>
    <property type="match status" value="1"/>
</dbReference>
<dbReference type="InterPro" id="IPR052900">
    <property type="entry name" value="Phospholipid_Metab_Enz"/>
</dbReference>
<dbReference type="AlphaFoldDB" id="A0A7W2EMQ5"/>
<evidence type="ECO:0000259" key="1">
    <source>
        <dbReference type="Pfam" id="PF09423"/>
    </source>
</evidence>
<evidence type="ECO:0000259" key="2">
    <source>
        <dbReference type="Pfam" id="PF16655"/>
    </source>
</evidence>
<dbReference type="InterPro" id="IPR032093">
    <property type="entry name" value="PhoD_N"/>
</dbReference>
<feature type="domain" description="Phospholipase D N-terminal" evidence="2">
    <location>
        <begin position="58"/>
        <end position="154"/>
    </location>
</feature>
<gene>
    <name evidence="3" type="ORF">H3H36_25785</name>
</gene>
<dbReference type="Pfam" id="PF16655">
    <property type="entry name" value="PhoD_N"/>
    <property type="match status" value="1"/>
</dbReference>
<dbReference type="SUPFAM" id="SSF56300">
    <property type="entry name" value="Metallo-dependent phosphatases"/>
    <property type="match status" value="1"/>
</dbReference>
<accession>A0A7W2EMQ5</accession>
<dbReference type="Gene3D" id="3.60.21.70">
    <property type="entry name" value="PhoD-like phosphatase"/>
    <property type="match status" value="1"/>
</dbReference>
<keyword evidence="4" id="KW-1185">Reference proteome</keyword>
<dbReference type="RefSeq" id="WP_182220892.1">
    <property type="nucleotide sequence ID" value="NZ_JACEZS010000041.1"/>
</dbReference>
<feature type="domain" description="PhoD-like phosphatase metallophosphatase" evidence="1">
    <location>
        <begin position="165"/>
        <end position="552"/>
    </location>
</feature>
<sequence>MDGKALFPPAAAVAAVGRRNFMRQACSTALLGAGGLALAGCGSTGGGPAPHVAASFAHGVASGDPLTDRVILWTRVTPHIAPHLPPHGQADIAVRWWVATDPAMQSVVAAGTATTSAALDFTVKVDATGLLPGHVYYYQFAADSVKSPLGRTRTLPRADVRQVRLAVFSCANYPAGYFNVYADAAHRDDIDVALHIGDYIYEYESDGYACDRAEELGRVSEPRDLLLQLDDYRRRYAQYRTDPDLQALHASVPFITVWDDHEFADDAWRDGSADHVSSRQGPFSLRKAAAMTAYHEWLPIRAPDPSTPEKIYRSFDFGSVLSLHMLDTRLVGRDQQLVLASYYDEQHHFDAEKYRHDLLSPNRTMMGGEQMAWLESQVAASHARWQVLGQQVLMARMEYPTAVAMGECNCTDFAALKRRAECDPASVGDRERRWLAAPSLPCYLDSWDGYQNDRELVFAMMQRHRKNMVVLAGDSHNAWASDLHDAQGRQVGVEFATASVSSPGMEGAYPERDPDDVAAMMVDLIAPLYYAQTSKRGYMVVTASHEQVRCDWRFVDTVFDRRYTAATERSLRVLPGPGNRKLEECVG</sequence>
<dbReference type="Proteomes" id="UP000566711">
    <property type="component" value="Unassembled WGS sequence"/>
</dbReference>
<dbReference type="PANTHER" id="PTHR43606">
    <property type="entry name" value="PHOSPHATASE, PUTATIVE (AFU_ORTHOLOGUE AFUA_6G08710)-RELATED"/>
    <property type="match status" value="1"/>
</dbReference>
<dbReference type="EMBL" id="JACEZS010000041">
    <property type="protein sequence ID" value="MBA5608759.1"/>
    <property type="molecule type" value="Genomic_DNA"/>
</dbReference>
<name>A0A7W2EMQ5_9BURK</name>
<reference evidence="3 4" key="1">
    <citation type="submission" date="2020-07" db="EMBL/GenBank/DDBJ databases">
        <title>Novel species isolated from subtropical streams in China.</title>
        <authorList>
            <person name="Lu H."/>
        </authorList>
    </citation>
    <scope>NUCLEOTIDE SEQUENCE [LARGE SCALE GENOMIC DNA]</scope>
    <source>
        <strain evidence="3 4">FT3S</strain>
    </source>
</reference>
<dbReference type="InterPro" id="IPR018946">
    <property type="entry name" value="PhoD-like_MPP"/>
</dbReference>
<protein>
    <submittedName>
        <fullName evidence="3">Alkaline phosphatase D family protein</fullName>
    </submittedName>
</protein>
<dbReference type="InterPro" id="IPR029052">
    <property type="entry name" value="Metallo-depent_PP-like"/>
</dbReference>
<proteinExistence type="predicted"/>
<evidence type="ECO:0000313" key="4">
    <source>
        <dbReference type="Proteomes" id="UP000566711"/>
    </source>
</evidence>
<dbReference type="PANTHER" id="PTHR43606:SF2">
    <property type="entry name" value="ALKALINE PHOSPHATASE FAMILY PROTEIN (AFU_ORTHOLOGUE AFUA_5G03860)"/>
    <property type="match status" value="1"/>
</dbReference>
<dbReference type="CDD" id="cd07389">
    <property type="entry name" value="MPP_PhoD"/>
    <property type="match status" value="1"/>
</dbReference>
<comment type="caution">
    <text evidence="3">The sequence shown here is derived from an EMBL/GenBank/DDBJ whole genome shotgun (WGS) entry which is preliminary data.</text>
</comment>
<organism evidence="3 4">
    <name type="scientific">Rugamonas fusca</name>
    <dbReference type="NCBI Taxonomy" id="2758568"/>
    <lineage>
        <taxon>Bacteria</taxon>
        <taxon>Pseudomonadati</taxon>
        <taxon>Pseudomonadota</taxon>
        <taxon>Betaproteobacteria</taxon>
        <taxon>Burkholderiales</taxon>
        <taxon>Oxalobacteraceae</taxon>
        <taxon>Telluria group</taxon>
        <taxon>Rugamonas</taxon>
    </lineage>
</organism>
<dbReference type="InterPro" id="IPR038607">
    <property type="entry name" value="PhoD-like_sf"/>
</dbReference>
<evidence type="ECO:0000313" key="3">
    <source>
        <dbReference type="EMBL" id="MBA5608759.1"/>
    </source>
</evidence>